<name>A0A7W9DWV0_9SPHI</name>
<evidence type="ECO:0000259" key="2">
    <source>
        <dbReference type="Pfam" id="PF21012"/>
    </source>
</evidence>
<evidence type="ECO:0000313" key="3">
    <source>
        <dbReference type="EMBL" id="MBB5634447.1"/>
    </source>
</evidence>
<dbReference type="RefSeq" id="WP_183878265.1">
    <property type="nucleotide sequence ID" value="NZ_JACHCE010000001.1"/>
</dbReference>
<evidence type="ECO:0000313" key="4">
    <source>
        <dbReference type="Proteomes" id="UP000537204"/>
    </source>
</evidence>
<accession>A0A7W9DWV0</accession>
<feature type="domain" description="DUF6850" evidence="2">
    <location>
        <begin position="49"/>
        <end position="513"/>
    </location>
</feature>
<gene>
    <name evidence="3" type="ORF">HDE68_000332</name>
</gene>
<dbReference type="Proteomes" id="UP000537204">
    <property type="component" value="Unassembled WGS sequence"/>
</dbReference>
<comment type="caution">
    <text evidence="3">The sequence shown here is derived from an EMBL/GenBank/DDBJ whole genome shotgun (WGS) entry which is preliminary data.</text>
</comment>
<proteinExistence type="predicted"/>
<dbReference type="AlphaFoldDB" id="A0A7W9DWV0"/>
<evidence type="ECO:0000256" key="1">
    <source>
        <dbReference type="SAM" id="SignalP"/>
    </source>
</evidence>
<dbReference type="InterPro" id="IPR049236">
    <property type="entry name" value="DUF6850"/>
</dbReference>
<reference evidence="3 4" key="1">
    <citation type="submission" date="2020-08" db="EMBL/GenBank/DDBJ databases">
        <title>Genomic Encyclopedia of Type Strains, Phase IV (KMG-V): Genome sequencing to study the core and pangenomes of soil and plant-associated prokaryotes.</title>
        <authorList>
            <person name="Whitman W."/>
        </authorList>
    </citation>
    <scope>NUCLEOTIDE SEQUENCE [LARGE SCALE GENOMIC DNA]</scope>
    <source>
        <strain evidence="3 4">S3M1</strain>
    </source>
</reference>
<dbReference type="EMBL" id="JACHCE010000001">
    <property type="protein sequence ID" value="MBB5634447.1"/>
    <property type="molecule type" value="Genomic_DNA"/>
</dbReference>
<protein>
    <recommendedName>
        <fullName evidence="2">DUF6850 domain-containing protein</fullName>
    </recommendedName>
</protein>
<feature type="chain" id="PRO_5031540008" description="DUF6850 domain-containing protein" evidence="1">
    <location>
        <begin position="19"/>
        <end position="513"/>
    </location>
</feature>
<sequence>MKLLISIFLTTLFTGAFAQQQGPADSIYLFTQDVRKINDAQQNGASLINSNTQNMSVVSLNYNIQQGHFRTSQTAESGNAVSLQSSGIKNLGRFKVAGYFNFERSWQDSLAWTLQGVPDQATPYYFAAGKAGPYERLNYNFGGLLTYGLIKDKLYVAAGADYFYNTASRSVDPRPSIQTFMFTINPQILYKTGHHVIGGEFILGYGKENNNVAYKNRQYGGQSQDYPDRINYLVIGYGTKKEVGASKLKRINHTTGFGLNYAFKDEHAYLNAGLNYKKENQDNTDGIDYSASSKKYGTFILNNYNARLLGGLKTALYQHQLQVFIQSQNGYDHNYSEYNGLSNYKYNHQSLAVYYSVLKNSVSLRKTEFGLNVSYDKVDKKDLASNISTVFSYIQPGVSGTFYNSFKDKSRLSLTLMPALRLPAGNQVNVLVINNVLANNIIYPDYTYWSSTAGVLNLNTKYMSSHLFKDINSGISLNAVYINSLKGGTNYQVSDFTPSKNRLDLTLSFNLYF</sequence>
<organism evidence="3 4">
    <name type="scientific">Pedobacter cryoconitis</name>
    <dbReference type="NCBI Taxonomy" id="188932"/>
    <lineage>
        <taxon>Bacteria</taxon>
        <taxon>Pseudomonadati</taxon>
        <taxon>Bacteroidota</taxon>
        <taxon>Sphingobacteriia</taxon>
        <taxon>Sphingobacteriales</taxon>
        <taxon>Sphingobacteriaceae</taxon>
        <taxon>Pedobacter</taxon>
    </lineage>
</organism>
<dbReference type="Pfam" id="PF21012">
    <property type="entry name" value="DUF6850"/>
    <property type="match status" value="1"/>
</dbReference>
<keyword evidence="1" id="KW-0732">Signal</keyword>
<feature type="signal peptide" evidence="1">
    <location>
        <begin position="1"/>
        <end position="18"/>
    </location>
</feature>